<dbReference type="HOGENOM" id="CLU_1756179_0_0_6"/>
<gene>
    <name evidence="2" type="ORF">GB2207_10251</name>
</gene>
<reference evidence="2 3" key="1">
    <citation type="submission" date="2006-03" db="EMBL/GenBank/DDBJ databases">
        <authorList>
            <person name="Giovannoni S.J."/>
            <person name="Cho J.-C."/>
            <person name="Ferriera S."/>
            <person name="Johnson J."/>
            <person name="Kravitz S."/>
            <person name="Halpern A."/>
            <person name="Remington K."/>
            <person name="Beeson K."/>
            <person name="Tran B."/>
            <person name="Rogers Y.-H."/>
            <person name="Friedman R."/>
            <person name="Venter J.C."/>
        </authorList>
    </citation>
    <scope>NUCLEOTIDE SEQUENCE [LARGE SCALE GENOMIC DNA]</scope>
    <source>
        <strain evidence="2 3">HTCC2207</strain>
    </source>
</reference>
<feature type="transmembrane region" description="Helical" evidence="1">
    <location>
        <begin position="73"/>
        <end position="90"/>
    </location>
</feature>
<dbReference type="OrthoDB" id="7061025at2"/>
<evidence type="ECO:0000256" key="1">
    <source>
        <dbReference type="SAM" id="Phobius"/>
    </source>
</evidence>
<keyword evidence="1" id="KW-1133">Transmembrane helix</keyword>
<feature type="transmembrane region" description="Helical" evidence="1">
    <location>
        <begin position="96"/>
        <end position="113"/>
    </location>
</feature>
<keyword evidence="1" id="KW-0472">Membrane</keyword>
<comment type="caution">
    <text evidence="2">The sequence shown here is derived from an EMBL/GenBank/DDBJ whole genome shotgun (WGS) entry which is preliminary data.</text>
</comment>
<feature type="transmembrane region" description="Helical" evidence="1">
    <location>
        <begin position="42"/>
        <end position="61"/>
    </location>
</feature>
<dbReference type="AlphaFoldDB" id="Q1YU73"/>
<evidence type="ECO:0000313" key="2">
    <source>
        <dbReference type="EMBL" id="EAS48185.1"/>
    </source>
</evidence>
<feature type="transmembrane region" description="Helical" evidence="1">
    <location>
        <begin position="12"/>
        <end position="30"/>
    </location>
</feature>
<dbReference type="STRING" id="314287.GB2207_10251"/>
<feature type="transmembrane region" description="Helical" evidence="1">
    <location>
        <begin position="120"/>
        <end position="144"/>
    </location>
</feature>
<evidence type="ECO:0000313" key="3">
    <source>
        <dbReference type="Proteomes" id="UP000005555"/>
    </source>
</evidence>
<name>Q1YU73_9GAMM</name>
<protein>
    <submittedName>
        <fullName evidence="2">Uncharacterized protein</fullName>
    </submittedName>
</protein>
<proteinExistence type="predicted"/>
<keyword evidence="1" id="KW-0812">Transmembrane</keyword>
<sequence>MNPSTQQQTAKPMPPIATFLVACGGGVVGYDYATWMDVSPLVGAAIGLVISAIMVNILNHIMRDPERKIREGCIGLGGFAGVIFGLSVATDNNAEGLGFFITTAIFGGIGAGLGSMAASLLAYAAFLLLLISQGPIGFAIRSVILNSN</sequence>
<dbReference type="Proteomes" id="UP000005555">
    <property type="component" value="Unassembled WGS sequence"/>
</dbReference>
<keyword evidence="3" id="KW-1185">Reference proteome</keyword>
<accession>Q1YU73</accession>
<organism evidence="2 3">
    <name type="scientific">gamma proteobacterium HTCC2207</name>
    <dbReference type="NCBI Taxonomy" id="314287"/>
    <lineage>
        <taxon>Bacteria</taxon>
        <taxon>Pseudomonadati</taxon>
        <taxon>Pseudomonadota</taxon>
        <taxon>Gammaproteobacteria</taxon>
        <taxon>Cellvibrionales</taxon>
        <taxon>Porticoccaceae</taxon>
        <taxon>SAR92 clade</taxon>
    </lineage>
</organism>
<dbReference type="EMBL" id="AAPI01000001">
    <property type="protein sequence ID" value="EAS48185.1"/>
    <property type="molecule type" value="Genomic_DNA"/>
</dbReference>